<name>A0ABR2UW91_9PEZI</name>
<evidence type="ECO:0000313" key="2">
    <source>
        <dbReference type="Proteomes" id="UP001408356"/>
    </source>
</evidence>
<dbReference type="EMBL" id="JARVKF010000363">
    <property type="protein sequence ID" value="KAK9418619.1"/>
    <property type="molecule type" value="Genomic_DNA"/>
</dbReference>
<dbReference type="Proteomes" id="UP001408356">
    <property type="component" value="Unassembled WGS sequence"/>
</dbReference>
<gene>
    <name evidence="1" type="ORF">SUNI508_07876</name>
</gene>
<reference evidence="1 2" key="1">
    <citation type="journal article" date="2024" name="J. Plant Pathol.">
        <title>Sequence and assembly of the genome of Seiridium unicorne, isolate CBS 538.82, causal agent of cypress canker disease.</title>
        <authorList>
            <person name="Scali E."/>
            <person name="Rocca G.D."/>
            <person name="Danti R."/>
            <person name="Garbelotto M."/>
            <person name="Barberini S."/>
            <person name="Baroncelli R."/>
            <person name="Emiliani G."/>
        </authorList>
    </citation>
    <scope>NUCLEOTIDE SEQUENCE [LARGE SCALE GENOMIC DNA]</scope>
    <source>
        <strain evidence="1 2">BM-138-508</strain>
    </source>
</reference>
<protein>
    <submittedName>
        <fullName evidence="1">Fungal N-terminal domain-containing protein</fullName>
    </submittedName>
</protein>
<proteinExistence type="predicted"/>
<sequence>MKELNSLDLSGIPGSFRAKIDQYSAQILDDVQGYRKTIERYEKSMGKSSERGWFSSAPRKVQWAFSAAQDLAAFRQSLSAQLDLVKINTYQPVEFAVIHFGSISPFSFENYKRTSGQQIYDA</sequence>
<keyword evidence="2" id="KW-1185">Reference proteome</keyword>
<evidence type="ECO:0000313" key="1">
    <source>
        <dbReference type="EMBL" id="KAK9418619.1"/>
    </source>
</evidence>
<accession>A0ABR2UW91</accession>
<organism evidence="1 2">
    <name type="scientific">Seiridium unicorne</name>
    <dbReference type="NCBI Taxonomy" id="138068"/>
    <lineage>
        <taxon>Eukaryota</taxon>
        <taxon>Fungi</taxon>
        <taxon>Dikarya</taxon>
        <taxon>Ascomycota</taxon>
        <taxon>Pezizomycotina</taxon>
        <taxon>Sordariomycetes</taxon>
        <taxon>Xylariomycetidae</taxon>
        <taxon>Amphisphaeriales</taxon>
        <taxon>Sporocadaceae</taxon>
        <taxon>Seiridium</taxon>
    </lineage>
</organism>
<comment type="caution">
    <text evidence="1">The sequence shown here is derived from an EMBL/GenBank/DDBJ whole genome shotgun (WGS) entry which is preliminary data.</text>
</comment>